<organism evidence="2 3">
    <name type="scientific">Enterococcus villorum</name>
    <dbReference type="NCBI Taxonomy" id="112904"/>
    <lineage>
        <taxon>Bacteria</taxon>
        <taxon>Bacillati</taxon>
        <taxon>Bacillota</taxon>
        <taxon>Bacilli</taxon>
        <taxon>Lactobacillales</taxon>
        <taxon>Enterococcaceae</taxon>
        <taxon>Enterococcus</taxon>
    </lineage>
</organism>
<evidence type="ECO:0008006" key="4">
    <source>
        <dbReference type="Google" id="ProtNLM"/>
    </source>
</evidence>
<feature type="transmembrane region" description="Helical" evidence="1">
    <location>
        <begin position="237"/>
        <end position="256"/>
    </location>
</feature>
<feature type="transmembrane region" description="Helical" evidence="1">
    <location>
        <begin position="294"/>
        <end position="315"/>
    </location>
</feature>
<reference evidence="2 3" key="1">
    <citation type="journal article" date="2017" name="BMC Microbiol.">
        <title>Comparative genomics of Enterococcus spp. isolated from bovine feces.</title>
        <authorList>
            <person name="Beukers A.G."/>
            <person name="Zaheer R."/>
            <person name="Goji N."/>
            <person name="Amoako K.K."/>
            <person name="Chaves A.V."/>
            <person name="Ward M.P."/>
            <person name="McAllister T.A."/>
        </authorList>
    </citation>
    <scope>NUCLEOTIDE SEQUENCE [LARGE SCALE GENOMIC DNA]</scope>
    <source>
        <strain evidence="2 3">F1129D 143</strain>
    </source>
</reference>
<evidence type="ECO:0000256" key="1">
    <source>
        <dbReference type="SAM" id="Phobius"/>
    </source>
</evidence>
<protein>
    <recommendedName>
        <fullName evidence="4">DUF1576 domain-containing protein</fullName>
    </recommendedName>
</protein>
<evidence type="ECO:0000313" key="2">
    <source>
        <dbReference type="EMBL" id="OQO68268.1"/>
    </source>
</evidence>
<feature type="transmembrane region" description="Helical" evidence="1">
    <location>
        <begin position="268"/>
        <end position="288"/>
    </location>
</feature>
<comment type="caution">
    <text evidence="2">The sequence shown here is derived from an EMBL/GenBank/DDBJ whole genome shotgun (WGS) entry which is preliminary data.</text>
</comment>
<dbReference type="EMBL" id="MJEA01000018">
    <property type="protein sequence ID" value="OQO68268.1"/>
    <property type="molecule type" value="Genomic_DNA"/>
</dbReference>
<feature type="transmembrane region" description="Helical" evidence="1">
    <location>
        <begin position="387"/>
        <end position="405"/>
    </location>
</feature>
<feature type="transmembrane region" description="Helical" evidence="1">
    <location>
        <begin position="195"/>
        <end position="217"/>
    </location>
</feature>
<name>A0A1V8Y6P2_9ENTE</name>
<dbReference type="AlphaFoldDB" id="A0A1V8Y6P2"/>
<feature type="transmembrane region" description="Helical" evidence="1">
    <location>
        <begin position="90"/>
        <end position="109"/>
    </location>
</feature>
<keyword evidence="1" id="KW-0472">Membrane</keyword>
<keyword evidence="1" id="KW-1133">Transmembrane helix</keyword>
<feature type="transmembrane region" description="Helical" evidence="1">
    <location>
        <begin position="153"/>
        <end position="183"/>
    </location>
</feature>
<evidence type="ECO:0000313" key="3">
    <source>
        <dbReference type="Proteomes" id="UP000192477"/>
    </source>
</evidence>
<dbReference type="Proteomes" id="UP000192477">
    <property type="component" value="Unassembled WGS sequence"/>
</dbReference>
<feature type="transmembrane region" description="Helical" evidence="1">
    <location>
        <begin position="62"/>
        <end position="83"/>
    </location>
</feature>
<sequence>MMNKTMQLTKEQTHPHIEIMLFLFFHCLLLLAFAVTLSSPWQLLTGLFNIMTSSSLLITDYAYIGGIGSAFFNSFLVTSLYLLLIFRRKINLDFSFIATIFTIAGFSFFGKNLFNTLPLILGNYLYTKLVKKSCPQTINSAIFSSAVAPVVSFIAFGLGLPSVLGVFIGSLIGIFLGLIFPLISIHVRGIHQGLNLFNGGFAAGILAMAIYGFLSLFYVFPEKNTVTYLEFQHIFKIYWVFFLLSLLVLMVIFLFYRSIDSKSAYHQPSFINCYQVAIIALFYSGYLITIDAPFNGFVFGSLLTVIGFCFSGITLKDLFPPFLGVLVIQILSPENLINSQEIVSLVLFSIGLSPLTKQKGQLLGFFSGILLALFAPLAFQLHGGLNLYNSGFACGFVVTLCLGIQQKHHSSTIQKSTKKSI</sequence>
<dbReference type="Pfam" id="PF07613">
    <property type="entry name" value="DUF1576"/>
    <property type="match status" value="2"/>
</dbReference>
<dbReference type="InterPro" id="IPR011470">
    <property type="entry name" value="DUF1576"/>
</dbReference>
<feature type="transmembrane region" description="Helical" evidence="1">
    <location>
        <begin position="362"/>
        <end position="381"/>
    </location>
</feature>
<gene>
    <name evidence="2" type="ORF">BH747_12240</name>
</gene>
<accession>A0A1V8Y6P2</accession>
<keyword evidence="1" id="KW-0812">Transmembrane</keyword>
<dbReference type="RefSeq" id="WP_179134390.1">
    <property type="nucleotide sequence ID" value="NZ_MJEA01000018.1"/>
</dbReference>
<proteinExistence type="predicted"/>